<feature type="region of interest" description="Disordered" evidence="2">
    <location>
        <begin position="436"/>
        <end position="483"/>
    </location>
</feature>
<dbReference type="PANTHER" id="PTHR31713">
    <property type="entry name" value="OS02G0177800 PROTEIN"/>
    <property type="match status" value="1"/>
</dbReference>
<dbReference type="Pfam" id="PF20451">
    <property type="entry name" value="Calmod_bind_M"/>
    <property type="match status" value="1"/>
</dbReference>
<dbReference type="InterPro" id="IPR046830">
    <property type="entry name" value="Calmod_bind_M"/>
</dbReference>
<proteinExistence type="predicted"/>
<dbReference type="Proteomes" id="UP000000763">
    <property type="component" value="Chromosome 11"/>
</dbReference>
<gene>
    <name evidence="4" type="ordered locus">Os11g0664800</name>
</gene>
<dbReference type="InterPro" id="IPR012416">
    <property type="entry name" value="CBP60"/>
</dbReference>
<evidence type="ECO:0000259" key="3">
    <source>
        <dbReference type="Pfam" id="PF20451"/>
    </source>
</evidence>
<dbReference type="EMBL" id="AP008217">
    <property type="protein sequence ID" value="BAF28781.2"/>
    <property type="molecule type" value="Genomic_DNA"/>
</dbReference>
<dbReference type="AlphaFoldDB" id="Q0IR84"/>
<dbReference type="GO" id="GO:0005516">
    <property type="term" value="F:calmodulin binding"/>
    <property type="evidence" value="ECO:0007669"/>
    <property type="project" value="InterPro"/>
</dbReference>
<dbReference type="KEGG" id="dosa:Os11g0664800"/>
<dbReference type="PANTHER" id="PTHR31713:SF55">
    <property type="entry name" value="OS11G0663100 PROTEIN"/>
    <property type="match status" value="1"/>
</dbReference>
<evidence type="ECO:0000313" key="4">
    <source>
        <dbReference type="EMBL" id="BAF28781.2"/>
    </source>
</evidence>
<reference evidence="4 5" key="1">
    <citation type="journal article" date="2005" name="Nature">
        <title>The map-based sequence of the rice genome.</title>
        <authorList>
            <consortium name="International rice genome sequencing project (IRGSP)"/>
            <person name="Matsumoto T."/>
            <person name="Wu J."/>
            <person name="Kanamori H."/>
            <person name="Katayose Y."/>
            <person name="Fujisawa M."/>
            <person name="Namiki N."/>
            <person name="Mizuno H."/>
            <person name="Yamamoto K."/>
            <person name="Antonio B.A."/>
            <person name="Baba T."/>
            <person name="Sakata K."/>
            <person name="Nagamura Y."/>
            <person name="Aoki H."/>
            <person name="Arikawa K."/>
            <person name="Arita K."/>
            <person name="Bito T."/>
            <person name="Chiden Y."/>
            <person name="Fujitsuka N."/>
            <person name="Fukunaka R."/>
            <person name="Hamada M."/>
            <person name="Harada C."/>
            <person name="Hayashi A."/>
            <person name="Hijishita S."/>
            <person name="Honda M."/>
            <person name="Hosokawa S."/>
            <person name="Ichikawa Y."/>
            <person name="Idonuma A."/>
            <person name="Iijima M."/>
            <person name="Ikeda M."/>
            <person name="Ikeno M."/>
            <person name="Ito K."/>
            <person name="Ito S."/>
            <person name="Ito T."/>
            <person name="Ito Y."/>
            <person name="Ito Y."/>
            <person name="Iwabuchi A."/>
            <person name="Kamiya K."/>
            <person name="Karasawa W."/>
            <person name="Kurita K."/>
            <person name="Katagiri S."/>
            <person name="Kikuta A."/>
            <person name="Kobayashi H."/>
            <person name="Kobayashi N."/>
            <person name="Machita K."/>
            <person name="Maehara T."/>
            <person name="Masukawa M."/>
            <person name="Mizubayashi T."/>
            <person name="Mukai Y."/>
            <person name="Nagasaki H."/>
            <person name="Nagata Y."/>
            <person name="Naito S."/>
            <person name="Nakashima M."/>
            <person name="Nakama Y."/>
            <person name="Nakamichi Y."/>
            <person name="Nakamura M."/>
            <person name="Meguro A."/>
            <person name="Negishi M."/>
            <person name="Ohta I."/>
            <person name="Ohta T."/>
            <person name="Okamoto M."/>
            <person name="Ono N."/>
            <person name="Saji S."/>
            <person name="Sakaguchi M."/>
            <person name="Sakai K."/>
            <person name="Shibata M."/>
            <person name="Shimokawa T."/>
            <person name="Song J."/>
            <person name="Takazaki Y."/>
            <person name="Terasawa K."/>
            <person name="Tsugane M."/>
            <person name="Tsuji K."/>
            <person name="Ueda S."/>
            <person name="Waki K."/>
            <person name="Yamagata H."/>
            <person name="Yamamoto M."/>
            <person name="Yamamoto S."/>
            <person name="Yamane H."/>
            <person name="Yoshiki S."/>
            <person name="Yoshihara R."/>
            <person name="Yukawa K."/>
            <person name="Zhong H."/>
            <person name="Yano M."/>
            <person name="Yuan Q."/>
            <person name="Ouyang S."/>
            <person name="Liu J."/>
            <person name="Jones K.M."/>
            <person name="Gansberger K."/>
            <person name="Moffat K."/>
            <person name="Hill J."/>
            <person name="Bera J."/>
            <person name="Fadrosh D."/>
            <person name="Jin S."/>
            <person name="Johri S."/>
            <person name="Kim M."/>
            <person name="Overton L."/>
            <person name="Reardon M."/>
            <person name="Tsitrin T."/>
            <person name="Vuong H."/>
            <person name="Weaver B."/>
            <person name="Ciecko A."/>
            <person name="Tallon L."/>
            <person name="Jackson J."/>
            <person name="Pai G."/>
            <person name="Aken S.V."/>
            <person name="Utterback T."/>
            <person name="Reidmuller S."/>
            <person name="Feldblyum T."/>
            <person name="Hsiao J."/>
            <person name="Zismann V."/>
            <person name="Iobst S."/>
            <person name="de Vazeille A.R."/>
            <person name="Buell C.R."/>
            <person name="Ying K."/>
            <person name="Li Y."/>
            <person name="Lu T."/>
            <person name="Huang Y."/>
            <person name="Zhao Q."/>
            <person name="Feng Q."/>
            <person name="Zhang L."/>
            <person name="Zhu J."/>
            <person name="Weng Q."/>
            <person name="Mu J."/>
            <person name="Lu Y."/>
            <person name="Fan D."/>
            <person name="Liu Y."/>
            <person name="Guan J."/>
            <person name="Zhang Y."/>
            <person name="Yu S."/>
            <person name="Liu X."/>
            <person name="Zhang Y."/>
            <person name="Hong G."/>
            <person name="Han B."/>
            <person name="Choisne N."/>
            <person name="Demange N."/>
            <person name="Orjeda G."/>
            <person name="Samain S."/>
            <person name="Cattolico L."/>
            <person name="Pelletier E."/>
            <person name="Couloux A."/>
            <person name="Segurens B."/>
            <person name="Wincker P."/>
            <person name="D'Hont A."/>
            <person name="Scarpelli C."/>
            <person name="Weissenbach J."/>
            <person name="Salanoubat M."/>
            <person name="Quetier F."/>
            <person name="Yu Y."/>
            <person name="Kim H.R."/>
            <person name="Rambo T."/>
            <person name="Currie J."/>
            <person name="Collura K."/>
            <person name="Luo M."/>
            <person name="Yang T."/>
            <person name="Ammiraju J.S.S."/>
            <person name="Engler F."/>
            <person name="Soderlund C."/>
            <person name="Wing R.A."/>
            <person name="Palmer L.E."/>
            <person name="de la Bastide M."/>
            <person name="Spiegel L."/>
            <person name="Nascimento L."/>
            <person name="Zutavern T."/>
            <person name="O'Shaughnessy A."/>
            <person name="Dike S."/>
            <person name="Dedhia N."/>
            <person name="Preston R."/>
            <person name="Balija V."/>
            <person name="McCombie W.R."/>
            <person name="Chow T."/>
            <person name="Chen H."/>
            <person name="Chung M."/>
            <person name="Chen C."/>
            <person name="Shaw J."/>
            <person name="Wu H."/>
            <person name="Hsiao K."/>
            <person name="Chao Y."/>
            <person name="Chu M."/>
            <person name="Cheng C."/>
            <person name="Hour A."/>
            <person name="Lee P."/>
            <person name="Lin S."/>
            <person name="Lin Y."/>
            <person name="Liou J."/>
            <person name="Liu S."/>
            <person name="Hsing Y."/>
            <person name="Raghuvanshi S."/>
            <person name="Mohanty A."/>
            <person name="Bharti A.K."/>
            <person name="Gaur A."/>
            <person name="Gupta V."/>
            <person name="Kumar D."/>
            <person name="Ravi V."/>
            <person name="Vij S."/>
            <person name="Kapur A."/>
            <person name="Khurana P."/>
            <person name="Khurana P."/>
            <person name="Khurana J.P."/>
            <person name="Tyagi A.K."/>
            <person name="Gaikwad K."/>
            <person name="Singh A."/>
            <person name="Dalal V."/>
            <person name="Srivastava S."/>
            <person name="Dixit A."/>
            <person name="Pal A.K."/>
            <person name="Ghazi I.A."/>
            <person name="Yadav M."/>
            <person name="Pandit A."/>
            <person name="Bhargava A."/>
            <person name="Sureshbabu K."/>
            <person name="Batra K."/>
            <person name="Sharma T.R."/>
            <person name="Mohapatra T."/>
            <person name="Singh N.K."/>
            <person name="Messing J."/>
            <person name="Nelson A.B."/>
            <person name="Fuks G."/>
            <person name="Kavchok S."/>
            <person name="Keizer G."/>
            <person name="Linton E."/>
            <person name="Llaca V."/>
            <person name="Song R."/>
            <person name="Tanyolac B."/>
            <person name="Young S."/>
            <person name="Ho-Il K."/>
            <person name="Hahn J.H."/>
            <person name="Sangsakoo G."/>
            <person name="Vanavichit A."/>
            <person name="de Mattos Luiz.A.T."/>
            <person name="Zimmer P.D."/>
            <person name="Malone G."/>
            <person name="Dellagostin O."/>
            <person name="de Oliveira A.C."/>
            <person name="Bevan M."/>
            <person name="Bancroft I."/>
            <person name="Minx P."/>
            <person name="Cordum H."/>
            <person name="Wilson R."/>
            <person name="Cheng Z."/>
            <person name="Jin W."/>
            <person name="Jiang J."/>
            <person name="Leong S.A."/>
            <person name="Iwama H."/>
            <person name="Gojobori T."/>
            <person name="Itoh T."/>
            <person name="Niimura Y."/>
            <person name="Fujii Y."/>
            <person name="Habara T."/>
            <person name="Sakai H."/>
            <person name="Sato Y."/>
            <person name="Wilson G."/>
            <person name="Kumar K."/>
            <person name="McCouch S."/>
            <person name="Juretic N."/>
            <person name="Hoen D."/>
            <person name="Wright S."/>
            <person name="Bruskiewich R."/>
            <person name="Bureau T."/>
            <person name="Miyao A."/>
            <person name="Hirochika H."/>
            <person name="Nishikawa T."/>
            <person name="Kadowaki K."/>
            <person name="Sugiura M."/>
            <person name="Burr B."/>
            <person name="Sasaki T."/>
        </authorList>
    </citation>
    <scope>NUCLEOTIDE SEQUENCE [LARGE SCALE GENOMIC DNA]</scope>
    <source>
        <strain evidence="5">cv. Nipponbare</strain>
    </source>
</reference>
<accession>Q0IR84</accession>
<feature type="region of interest" description="Disordered" evidence="2">
    <location>
        <begin position="1"/>
        <end position="29"/>
    </location>
</feature>
<reference evidence="5" key="2">
    <citation type="journal article" date="2008" name="Nucleic Acids Res.">
        <title>The rice annotation project database (RAP-DB): 2008 update.</title>
        <authorList>
            <consortium name="The rice annotation project (RAP)"/>
        </authorList>
    </citation>
    <scope>GENOME REANNOTATION</scope>
    <source>
        <strain evidence="5">cv. Nipponbare</strain>
    </source>
</reference>
<feature type="domain" description="Calmodulin binding protein central" evidence="3">
    <location>
        <begin position="130"/>
        <end position="194"/>
    </location>
</feature>
<protein>
    <submittedName>
        <fullName evidence="4">Os11g0664800 protein</fullName>
    </submittedName>
</protein>
<evidence type="ECO:0000313" key="5">
    <source>
        <dbReference type="Proteomes" id="UP000000763"/>
    </source>
</evidence>
<evidence type="ECO:0000256" key="1">
    <source>
        <dbReference type="SAM" id="Coils"/>
    </source>
</evidence>
<keyword evidence="1" id="KW-0175">Coiled coil</keyword>
<name>Q0IR84_ORYSJ</name>
<feature type="coiled-coil region" evidence="1">
    <location>
        <begin position="50"/>
        <end position="77"/>
    </location>
</feature>
<evidence type="ECO:0000256" key="2">
    <source>
        <dbReference type="SAM" id="MobiDB-lite"/>
    </source>
</evidence>
<sequence>MSVALPQDHEENDDEGSQRSPPAKRLRNSCDFDDKQTEMLQEILRMNRMMQQQNERIKLVLRENQELREKVSSLTAAISEVVGYHKRIPAPRLVLADERISERIQEGITESFAVKDVRGYLTKKNPNPSPRDAVYKLSKIAKNGDRHKLLEQNGIKTVEDFLSFYNKSPDDLRKILGKISDQDWDLIISHALKCNPRPGIYSSCLQESNVSHEHEAFFRSNGSYYLQGSCSMQPSHTSQEQLDVQGTRQQISSTCNGLSSGGLSVIVPNRSKFQPDTSDQNLMHHGQLERIQVVDRQVSSVGNEVMSVSSMDNNMLEVSSSQQQHSLGHINTAEIDGNGLSHANPSDWNSSLDWIHGHADVQLESMVNAQRRENLLSEYVGRGEHDFTGTPGSGGSCSAAEQNWGHSPVTAAEQNWGHSPVSEAGSMNYNGAVNEAGSWSHRGLPPSRAAGSRRHRRHSFSPARGAGSRRHREARSSSYAIKI</sequence>
<organism evidence="4 5">
    <name type="scientific">Oryza sativa subsp. japonica</name>
    <name type="common">Rice</name>
    <dbReference type="NCBI Taxonomy" id="39947"/>
    <lineage>
        <taxon>Eukaryota</taxon>
        <taxon>Viridiplantae</taxon>
        <taxon>Streptophyta</taxon>
        <taxon>Embryophyta</taxon>
        <taxon>Tracheophyta</taxon>
        <taxon>Spermatophyta</taxon>
        <taxon>Magnoliopsida</taxon>
        <taxon>Liliopsida</taxon>
        <taxon>Poales</taxon>
        <taxon>Poaceae</taxon>
        <taxon>BOP clade</taxon>
        <taxon>Oryzoideae</taxon>
        <taxon>Oryzeae</taxon>
        <taxon>Oryzinae</taxon>
        <taxon>Oryza</taxon>
        <taxon>Oryza sativa</taxon>
    </lineage>
</organism>